<evidence type="ECO:0000313" key="2">
    <source>
        <dbReference type="Proteomes" id="UP000053447"/>
    </source>
</evidence>
<organism evidence="1 2">
    <name type="scientific">Pneumocystis jirovecii (strain RU7)</name>
    <name type="common">Human pneumocystis pneumonia agent</name>
    <dbReference type="NCBI Taxonomy" id="1408657"/>
    <lineage>
        <taxon>Eukaryota</taxon>
        <taxon>Fungi</taxon>
        <taxon>Dikarya</taxon>
        <taxon>Ascomycota</taxon>
        <taxon>Taphrinomycotina</taxon>
        <taxon>Pneumocystomycetes</taxon>
        <taxon>Pneumocystaceae</taxon>
        <taxon>Pneumocystis</taxon>
    </lineage>
</organism>
<dbReference type="GeneID" id="28941464"/>
<dbReference type="VEuPathDB" id="FungiDB:T551_02946"/>
<protein>
    <submittedName>
        <fullName evidence="1">Uncharacterized protein</fullName>
    </submittedName>
</protein>
<comment type="caution">
    <text evidence="1">The sequence shown here is derived from an EMBL/GenBank/DDBJ whole genome shotgun (WGS) entry which is preliminary data.</text>
</comment>
<dbReference type="Proteomes" id="UP000053447">
    <property type="component" value="Unassembled WGS sequence"/>
</dbReference>
<sequence>MLKETNKLINEVIFSLLLISSEVTEKELQALNLIVHSFALYVKLKEIYYYSRIGIGFKKEKATVKNCQNYEPMSNTYQEVCNDNIHDLCYMFKNLSYQTHHEEFKNKFLSMTLKNNLKNTISKNINLYINELSKQCHYLTSFESELVHSYFKIRETCDSSIKNNDQVTENNCNLLKGECTKKDISTIEYLKKNILENETPLPLRRPYLTTLLGFVISKMRNDNFQGKCTNLDAHCSKDKNYKDEYNEILHGISLMKKAFLLHYEATRTL</sequence>
<keyword evidence="2" id="KW-1185">Reference proteome</keyword>
<evidence type="ECO:0000313" key="1">
    <source>
        <dbReference type="EMBL" id="KTW27979.1"/>
    </source>
</evidence>
<dbReference type="AlphaFoldDB" id="A0A0W4ZHY8"/>
<name>A0A0W4ZHY8_PNEJ7</name>
<dbReference type="RefSeq" id="XP_018228750.1">
    <property type="nucleotide sequence ID" value="XM_018375209.1"/>
</dbReference>
<gene>
    <name evidence="1" type="ORF">T551_02946</name>
</gene>
<reference evidence="2" key="1">
    <citation type="journal article" date="2016" name="Nat. Commun.">
        <title>Genome analysis of three Pneumocystis species reveals adaptation mechanisms to life exclusively in mammalian hosts.</title>
        <authorList>
            <person name="Ma L."/>
            <person name="Chen Z."/>
            <person name="Huang D.W."/>
            <person name="Kutty G."/>
            <person name="Ishihara M."/>
            <person name="Wang H."/>
            <person name="Abouelleil A."/>
            <person name="Bishop L."/>
            <person name="Davey E."/>
            <person name="Deng R."/>
            <person name="Deng X."/>
            <person name="Fan L."/>
            <person name="Fantoni G."/>
            <person name="Fitzgerald M."/>
            <person name="Gogineni E."/>
            <person name="Goldberg J.M."/>
            <person name="Handley G."/>
            <person name="Hu X."/>
            <person name="Huber C."/>
            <person name="Jiao X."/>
            <person name="Jones K."/>
            <person name="Levin J.Z."/>
            <person name="Liu Y."/>
            <person name="Macdonald P."/>
            <person name="Melnikov A."/>
            <person name="Raley C."/>
            <person name="Sassi M."/>
            <person name="Sherman B.T."/>
            <person name="Song X."/>
            <person name="Sykes S."/>
            <person name="Tran B."/>
            <person name="Walsh L."/>
            <person name="Xia Y."/>
            <person name="Yang J."/>
            <person name="Young S."/>
            <person name="Zeng Q."/>
            <person name="Zheng X."/>
            <person name="Stephens R."/>
            <person name="Nusbaum C."/>
            <person name="Birren B.W."/>
            <person name="Azadi P."/>
            <person name="Lempicki R.A."/>
            <person name="Cuomo C.A."/>
            <person name="Kovacs J.A."/>
        </authorList>
    </citation>
    <scope>NUCLEOTIDE SEQUENCE [LARGE SCALE GENOMIC DNA]</scope>
    <source>
        <strain evidence="2">RU7</strain>
    </source>
</reference>
<proteinExistence type="predicted"/>
<accession>A0A0W4ZHY8</accession>
<dbReference type="EMBL" id="LFWA01000013">
    <property type="protein sequence ID" value="KTW27979.1"/>
    <property type="molecule type" value="Genomic_DNA"/>
</dbReference>